<name>A0A0H0GXE1_ECOLX</name>
<dbReference type="InterPro" id="IPR036937">
    <property type="entry name" value="Adhesion_dom_fimbrial_sf"/>
</dbReference>
<accession>A0A0H0GXE1</accession>
<evidence type="ECO:0000313" key="5">
    <source>
        <dbReference type="EMBL" id="QMP46963.1"/>
    </source>
</evidence>
<dbReference type="InterPro" id="IPR008966">
    <property type="entry name" value="Adhesion_dom_sf"/>
</dbReference>
<evidence type="ECO:0000256" key="3">
    <source>
        <dbReference type="ARBA" id="ARBA00022729"/>
    </source>
</evidence>
<keyword evidence="3" id="KW-0732">Signal</keyword>
<organism evidence="5 6">
    <name type="scientific">Escherichia coli</name>
    <dbReference type="NCBI Taxonomy" id="562"/>
    <lineage>
        <taxon>Bacteria</taxon>
        <taxon>Pseudomonadati</taxon>
        <taxon>Pseudomonadota</taxon>
        <taxon>Gammaproteobacteria</taxon>
        <taxon>Enterobacterales</taxon>
        <taxon>Enterobacteriaceae</taxon>
        <taxon>Escherichia</taxon>
    </lineage>
</organism>
<dbReference type="EMBL" id="CP057975">
    <property type="protein sequence ID" value="QMP46963.1"/>
    <property type="molecule type" value="Genomic_DNA"/>
</dbReference>
<evidence type="ECO:0000256" key="1">
    <source>
        <dbReference type="ARBA" id="ARBA00004561"/>
    </source>
</evidence>
<dbReference type="GO" id="GO:0043709">
    <property type="term" value="P:cell adhesion involved in single-species biofilm formation"/>
    <property type="evidence" value="ECO:0007669"/>
    <property type="project" value="TreeGrafter"/>
</dbReference>
<gene>
    <name evidence="5" type="ORF">HVW04_19775</name>
</gene>
<evidence type="ECO:0000256" key="2">
    <source>
        <dbReference type="ARBA" id="ARBA00006671"/>
    </source>
</evidence>
<dbReference type="InterPro" id="IPR050263">
    <property type="entry name" value="Bact_Fimbrial_Adh_Pro"/>
</dbReference>
<dbReference type="PANTHER" id="PTHR33420">
    <property type="entry name" value="FIMBRIAL SUBUNIT ELFA-RELATED"/>
    <property type="match status" value="1"/>
</dbReference>
<protein>
    <submittedName>
        <fullName evidence="5">Type 1 fimbrial protein</fullName>
    </submittedName>
</protein>
<evidence type="ECO:0000313" key="6">
    <source>
        <dbReference type="Proteomes" id="UP000514715"/>
    </source>
</evidence>
<proteinExistence type="inferred from homology"/>
<dbReference type="InterPro" id="IPR000259">
    <property type="entry name" value="Adhesion_dom_fimbrial"/>
</dbReference>
<dbReference type="GO" id="GO:0009289">
    <property type="term" value="C:pilus"/>
    <property type="evidence" value="ECO:0007669"/>
    <property type="project" value="UniProtKB-SubCell"/>
</dbReference>
<dbReference type="Gene3D" id="2.60.40.1090">
    <property type="entry name" value="Fimbrial-type adhesion domain"/>
    <property type="match status" value="1"/>
</dbReference>
<dbReference type="Proteomes" id="UP000514715">
    <property type="component" value="Chromosome"/>
</dbReference>
<reference evidence="5 6" key="1">
    <citation type="submission" date="2020-06" db="EMBL/GenBank/DDBJ databases">
        <title>REHAB project genomes.</title>
        <authorList>
            <person name="Shaw L.P."/>
        </authorList>
    </citation>
    <scope>NUCLEOTIDE SEQUENCE [LARGE SCALE GENOMIC DNA]</scope>
    <source>
        <strain evidence="5 6">RHB07-C04</strain>
    </source>
</reference>
<comment type="similarity">
    <text evidence="2">Belongs to the fimbrial protein family.</text>
</comment>
<comment type="subcellular location">
    <subcellularLocation>
        <location evidence="1">Fimbrium</location>
    </subcellularLocation>
</comment>
<dbReference type="AlphaFoldDB" id="A0A0H0GXE1"/>
<sequence length="188" mass="20319">MKGIISGTGIARLAGCLPLLLTLSAGAVNVTFDGELLDRPCQIDSASLNQTVQFLERPVKDFQVSPGKGPAEKFSIRLVDCDTSSIWKTVKLKFSGNPEPGMKEKSDWFLRVSGENQGKLAVGLLDTDGVTPLKLGDAHNNRQGTQIEGNTVTLNFKAFVQATPDAIAQKSVQPGEYESVANFELFYE</sequence>
<dbReference type="Pfam" id="PF00419">
    <property type="entry name" value="Fimbrial"/>
    <property type="match status" value="1"/>
</dbReference>
<keyword evidence="4" id="KW-0281">Fimbrium</keyword>
<dbReference type="PANTHER" id="PTHR33420:SF3">
    <property type="entry name" value="FIMBRIAL SUBUNIT ELFA"/>
    <property type="match status" value="1"/>
</dbReference>
<dbReference type="SUPFAM" id="SSF49401">
    <property type="entry name" value="Bacterial adhesins"/>
    <property type="match status" value="1"/>
</dbReference>
<dbReference type="RefSeq" id="WP_032214825.1">
    <property type="nucleotide sequence ID" value="NZ_BIBM01000034.1"/>
</dbReference>
<evidence type="ECO:0000256" key="4">
    <source>
        <dbReference type="ARBA" id="ARBA00023263"/>
    </source>
</evidence>